<gene>
    <name evidence="2" type="ORF">CP258_10430</name>
</gene>
<evidence type="ECO:0000313" key="3">
    <source>
        <dbReference type="Proteomes" id="UP000006465"/>
    </source>
</evidence>
<sequence>MMFKTRLRYLWLGEKKLDLLLAGLFYIGVITGALADLWKIVLLLLFQVVGIIWQLTLCPVITTYQVFNLGGAAWRRDLRITAAPVAALNLAFSAVILSRESHPLAWILALVTVLLAAVILLSPTSTLRHYAEWLSQGAEGDSEEAQRSSRVSSVWMPFIRWAFGIFALTWAILFIWLGGLWISFSFFSLESTAGFVGLVGSGVVMVALDSWQIRTGFREWLALGLPRFAWMRLLVCAALVQILPAAVFVWLLQRVAPGMVSHPVALIVVIGLLAPVVAVMASPLNEWKSTLLLLCVGIGIGAAIYFLNSTTIIGISLLMVGVLLILAWILIRRAEPQQGAVERFLGLSS</sequence>
<feature type="transmembrane region" description="Helical" evidence="1">
    <location>
        <begin position="229"/>
        <end position="252"/>
    </location>
</feature>
<evidence type="ECO:0000256" key="1">
    <source>
        <dbReference type="SAM" id="Phobius"/>
    </source>
</evidence>
<evidence type="ECO:0008006" key="4">
    <source>
        <dbReference type="Google" id="ProtNLM"/>
    </source>
</evidence>
<keyword evidence="1" id="KW-1133">Transmembrane helix</keyword>
<feature type="transmembrane region" description="Helical" evidence="1">
    <location>
        <begin position="103"/>
        <end position="121"/>
    </location>
</feature>
<protein>
    <recommendedName>
        <fullName evidence="4">ABC transporter permease</fullName>
    </recommendedName>
</protein>
<keyword evidence="1" id="KW-0812">Transmembrane</keyword>
<feature type="transmembrane region" description="Helical" evidence="1">
    <location>
        <begin position="158"/>
        <end position="178"/>
    </location>
</feature>
<dbReference type="EMBL" id="CP003540">
    <property type="protein sequence ID" value="AFK17652.2"/>
    <property type="molecule type" value="Genomic_DNA"/>
</dbReference>
<feature type="transmembrane region" description="Helical" evidence="1">
    <location>
        <begin position="78"/>
        <end position="97"/>
    </location>
</feature>
<feature type="transmembrane region" description="Helical" evidence="1">
    <location>
        <begin position="264"/>
        <end position="284"/>
    </location>
</feature>
<accession>A0AAU8PQS5</accession>
<feature type="transmembrane region" description="Helical" evidence="1">
    <location>
        <begin position="313"/>
        <end position="331"/>
    </location>
</feature>
<reference evidence="2 3" key="1">
    <citation type="journal article" date="2013" name="J. Biotechnol.">
        <title>Genome sequence of Corynebacterium pseudotuberculosis biovar equi strain 258 and prediction of antigenic targets to improve biotechnological vaccine production.</title>
        <authorList>
            <person name="Soares S.C."/>
            <person name="Trost E."/>
            <person name="Ramos R.T."/>
            <person name="Carneiro A.R."/>
            <person name="Santos A.R."/>
            <person name="Pinto A.C."/>
            <person name="Barbosa E."/>
            <person name="Aburjaile F."/>
            <person name="Ali A."/>
            <person name="Diniz C.A."/>
            <person name="Hassan S.S."/>
            <person name="Fiaux K."/>
            <person name="Guimaraes L.C."/>
            <person name="Bakhtiar S.M."/>
            <person name="Pereira U."/>
            <person name="Almeida S.S."/>
            <person name="Abreu V.A."/>
            <person name="Rocha F.S."/>
            <person name="Dorella F.A."/>
            <person name="Miyoshi A."/>
            <person name="Silva A."/>
            <person name="Azevedo V."/>
            <person name="Tauch A."/>
        </authorList>
    </citation>
    <scope>NUCLEOTIDE SEQUENCE [LARGE SCALE GENOMIC DNA]</scope>
    <source>
        <strain evidence="2 3">258</strain>
    </source>
</reference>
<feature type="transmembrane region" description="Helical" evidence="1">
    <location>
        <begin position="45"/>
        <end position="66"/>
    </location>
</feature>
<name>A0AAU8PQS5_CORPS</name>
<dbReference type="Proteomes" id="UP000006465">
    <property type="component" value="Chromosome"/>
</dbReference>
<feature type="transmembrane region" description="Helical" evidence="1">
    <location>
        <begin position="184"/>
        <end position="208"/>
    </location>
</feature>
<keyword evidence="1" id="KW-0472">Membrane</keyword>
<organism evidence="2 3">
    <name type="scientific">Corynebacterium pseudotuberculosis 258</name>
    <dbReference type="NCBI Taxonomy" id="1168865"/>
    <lineage>
        <taxon>Bacteria</taxon>
        <taxon>Bacillati</taxon>
        <taxon>Actinomycetota</taxon>
        <taxon>Actinomycetes</taxon>
        <taxon>Mycobacteriales</taxon>
        <taxon>Corynebacteriaceae</taxon>
        <taxon>Corynebacterium</taxon>
    </lineage>
</organism>
<proteinExistence type="predicted"/>
<dbReference type="KEGG" id="coe:CP258_10430"/>
<dbReference type="AlphaFoldDB" id="A0AAU8PQS5"/>
<evidence type="ECO:0000313" key="2">
    <source>
        <dbReference type="EMBL" id="AFK17652.2"/>
    </source>
</evidence>
<feature type="transmembrane region" description="Helical" evidence="1">
    <location>
        <begin position="291"/>
        <end position="307"/>
    </location>
</feature>